<evidence type="ECO:0000256" key="1">
    <source>
        <dbReference type="ARBA" id="ARBA00004651"/>
    </source>
</evidence>
<dbReference type="PIRSF" id="PIRSF019239">
    <property type="entry name" value="MrpE"/>
    <property type="match status" value="1"/>
</dbReference>
<evidence type="ECO:0000313" key="9">
    <source>
        <dbReference type="Proteomes" id="UP000539538"/>
    </source>
</evidence>
<comment type="similarity">
    <text evidence="2">Belongs to the CPA3 antiporters (TC 2.A.63) subunit E family.</text>
</comment>
<keyword evidence="4 7" id="KW-0812">Transmembrane</keyword>
<dbReference type="PANTHER" id="PTHR34584">
    <property type="entry name" value="NA(+)/H(+) ANTIPORTER SUBUNIT E1"/>
    <property type="match status" value="1"/>
</dbReference>
<evidence type="ECO:0000256" key="3">
    <source>
        <dbReference type="ARBA" id="ARBA00022475"/>
    </source>
</evidence>
<gene>
    <name evidence="8" type="ORF">GGQ99_000220</name>
</gene>
<evidence type="ECO:0000256" key="4">
    <source>
        <dbReference type="ARBA" id="ARBA00022692"/>
    </source>
</evidence>
<evidence type="ECO:0000256" key="2">
    <source>
        <dbReference type="ARBA" id="ARBA00006228"/>
    </source>
</evidence>
<keyword evidence="6 7" id="KW-0472">Membrane</keyword>
<dbReference type="EMBL" id="JACHOT010000001">
    <property type="protein sequence ID" value="MBB4648498.1"/>
    <property type="molecule type" value="Genomic_DNA"/>
</dbReference>
<comment type="subcellular location">
    <subcellularLocation>
        <location evidence="1">Cell membrane</location>
        <topology evidence="1">Multi-pass membrane protein</topology>
    </subcellularLocation>
</comment>
<keyword evidence="5 7" id="KW-1133">Transmembrane helix</keyword>
<protein>
    <submittedName>
        <fullName evidence="8">Multicomponent Na+:H+ antiporter subunit E</fullName>
    </submittedName>
</protein>
<keyword evidence="3" id="KW-1003">Cell membrane</keyword>
<feature type="transmembrane region" description="Helical" evidence="7">
    <location>
        <begin position="12"/>
        <end position="29"/>
    </location>
</feature>
<keyword evidence="9" id="KW-1185">Reference proteome</keyword>
<organism evidence="8 9">
    <name type="scientific">Aminobacter niigataensis</name>
    <dbReference type="NCBI Taxonomy" id="83265"/>
    <lineage>
        <taxon>Bacteria</taxon>
        <taxon>Pseudomonadati</taxon>
        <taxon>Pseudomonadota</taxon>
        <taxon>Alphaproteobacteria</taxon>
        <taxon>Hyphomicrobiales</taxon>
        <taxon>Phyllobacteriaceae</taxon>
        <taxon>Aminobacter</taxon>
    </lineage>
</organism>
<name>A0ABR6KVE3_9HYPH</name>
<evidence type="ECO:0000256" key="5">
    <source>
        <dbReference type="ARBA" id="ARBA00022989"/>
    </source>
</evidence>
<dbReference type="Pfam" id="PF01899">
    <property type="entry name" value="MNHE"/>
    <property type="match status" value="1"/>
</dbReference>
<dbReference type="PANTHER" id="PTHR34584:SF1">
    <property type="entry name" value="NA(+)_H(+) ANTIPORTER SUBUNIT E1"/>
    <property type="match status" value="1"/>
</dbReference>
<dbReference type="RefSeq" id="WP_183260069.1">
    <property type="nucleotide sequence ID" value="NZ_BAAAVZ010000008.1"/>
</dbReference>
<sequence>MNEQAPTDGKGIRGLPVLWLLLFILWLIVNASLATPILITGAVISFAIALIFARRSNVWHIAVTPRSAWHFLTYTSVFFTELVKANLNMLRYVYSPRIDIHPGIVRVRIRLKSPIGRLALSNSIALTPGSLVMDVRGETMFVHWLDVKTTDPDQATEMIVAPFEKHLEAVFG</sequence>
<evidence type="ECO:0000256" key="6">
    <source>
        <dbReference type="ARBA" id="ARBA00023136"/>
    </source>
</evidence>
<evidence type="ECO:0000313" key="8">
    <source>
        <dbReference type="EMBL" id="MBB4648498.1"/>
    </source>
</evidence>
<accession>A0ABR6KVE3</accession>
<proteinExistence type="inferred from homology"/>
<evidence type="ECO:0000256" key="7">
    <source>
        <dbReference type="SAM" id="Phobius"/>
    </source>
</evidence>
<feature type="transmembrane region" description="Helical" evidence="7">
    <location>
        <begin position="35"/>
        <end position="53"/>
    </location>
</feature>
<comment type="caution">
    <text evidence="8">The sequence shown here is derived from an EMBL/GenBank/DDBJ whole genome shotgun (WGS) entry which is preliminary data.</text>
</comment>
<reference evidence="8 9" key="1">
    <citation type="submission" date="2020-08" db="EMBL/GenBank/DDBJ databases">
        <title>Genomic Encyclopedia of Type Strains, Phase IV (KMG-IV): sequencing the most valuable type-strain genomes for metagenomic binning, comparative biology and taxonomic classification.</title>
        <authorList>
            <person name="Goeker M."/>
        </authorList>
    </citation>
    <scope>NUCLEOTIDE SEQUENCE [LARGE SCALE GENOMIC DNA]</scope>
    <source>
        <strain evidence="8 9">DSM 7050</strain>
    </source>
</reference>
<dbReference type="InterPro" id="IPR002758">
    <property type="entry name" value="Cation_antiport_E"/>
</dbReference>
<dbReference type="Proteomes" id="UP000539538">
    <property type="component" value="Unassembled WGS sequence"/>
</dbReference>